<dbReference type="InterPro" id="IPR005475">
    <property type="entry name" value="Transketolase-like_Pyr-bd"/>
</dbReference>
<evidence type="ECO:0000256" key="1">
    <source>
        <dbReference type="ARBA" id="ARBA00001964"/>
    </source>
</evidence>
<organism evidence="5 6">
    <name type="scientific">Aerophobetes bacterium</name>
    <dbReference type="NCBI Taxonomy" id="2030807"/>
    <lineage>
        <taxon>Bacteria</taxon>
        <taxon>Candidatus Aerophobota</taxon>
    </lineage>
</organism>
<dbReference type="Pfam" id="PF02780">
    <property type="entry name" value="Transketolase_C"/>
    <property type="match status" value="1"/>
</dbReference>
<dbReference type="InterPro" id="IPR029061">
    <property type="entry name" value="THDP-binding"/>
</dbReference>
<proteinExistence type="predicted"/>
<dbReference type="Proteomes" id="UP000320679">
    <property type="component" value="Unassembled WGS sequence"/>
</dbReference>
<protein>
    <submittedName>
        <fullName evidence="5">Alpha-ketoacid dehydrogenase subunit beta</fullName>
    </submittedName>
</protein>
<dbReference type="AlphaFoldDB" id="A0A523US82"/>
<dbReference type="GO" id="GO:0016491">
    <property type="term" value="F:oxidoreductase activity"/>
    <property type="evidence" value="ECO:0007669"/>
    <property type="project" value="UniProtKB-KW"/>
</dbReference>
<keyword evidence="3" id="KW-0786">Thiamine pyrophosphate</keyword>
<dbReference type="NCBIfam" id="NF006667">
    <property type="entry name" value="PRK09212.1"/>
    <property type="match status" value="1"/>
</dbReference>
<keyword evidence="2" id="KW-0560">Oxidoreductase</keyword>
<dbReference type="PANTHER" id="PTHR43257">
    <property type="entry name" value="PYRUVATE DEHYDROGENASE E1 COMPONENT BETA SUBUNIT"/>
    <property type="match status" value="1"/>
</dbReference>
<dbReference type="SUPFAM" id="SSF52518">
    <property type="entry name" value="Thiamin diphosphate-binding fold (THDP-binding)"/>
    <property type="match status" value="1"/>
</dbReference>
<evidence type="ECO:0000313" key="5">
    <source>
        <dbReference type="EMBL" id="TET45384.1"/>
    </source>
</evidence>
<sequence length="341" mass="37576">MRTTTIAEALREGLAEEMRKDGDVLLIGENIGLFGGSFQVTKGLLDEFGSERVRETPVSEAAIIGAAVGAALIGLRPVAEIMYMDFIACCMDQVVNQAAKIRFLSGGKLKVPLVIRTALGANTHGAHHAQCLEAWFMHTPGLKVVFPSTPYEAKGLLKSAIRDENPVIFLEHKLLYGRKKSYFPAGDNFERMRSLFDIPKEEYLIPLGKADIKRKGKDITIVATGIMVHKALLAAERLSREGIQAEIIDLRCLVPLDRETVINSVRKTEKALVVSEDHLTGGVASEISAIIHEEAFDYLDAPVERIAALDIPVPFSPAAEDYTIPNEERIYTAVKKFFERS</sequence>
<evidence type="ECO:0000256" key="3">
    <source>
        <dbReference type="ARBA" id="ARBA00023052"/>
    </source>
</evidence>
<gene>
    <name evidence="5" type="ORF">E3J59_03890</name>
</gene>
<accession>A0A523US82</accession>
<evidence type="ECO:0000259" key="4">
    <source>
        <dbReference type="SMART" id="SM00861"/>
    </source>
</evidence>
<comment type="caution">
    <text evidence="5">The sequence shown here is derived from an EMBL/GenBank/DDBJ whole genome shotgun (WGS) entry which is preliminary data.</text>
</comment>
<comment type="cofactor">
    <cofactor evidence="1">
        <name>thiamine diphosphate</name>
        <dbReference type="ChEBI" id="CHEBI:58937"/>
    </cofactor>
</comment>
<dbReference type="Gene3D" id="3.40.50.970">
    <property type="match status" value="1"/>
</dbReference>
<evidence type="ECO:0000256" key="2">
    <source>
        <dbReference type="ARBA" id="ARBA00023002"/>
    </source>
</evidence>
<dbReference type="Pfam" id="PF02779">
    <property type="entry name" value="Transket_pyr"/>
    <property type="match status" value="1"/>
</dbReference>
<dbReference type="FunFam" id="3.40.50.970:FF:000001">
    <property type="entry name" value="Pyruvate dehydrogenase E1 beta subunit"/>
    <property type="match status" value="1"/>
</dbReference>
<evidence type="ECO:0000313" key="6">
    <source>
        <dbReference type="Proteomes" id="UP000320679"/>
    </source>
</evidence>
<dbReference type="PANTHER" id="PTHR43257:SF2">
    <property type="entry name" value="PYRUVATE DEHYDROGENASE E1 COMPONENT SUBUNIT BETA"/>
    <property type="match status" value="1"/>
</dbReference>
<dbReference type="InterPro" id="IPR009014">
    <property type="entry name" value="Transketo_C/PFOR_II"/>
</dbReference>
<name>A0A523US82_UNCAE</name>
<dbReference type="Gene3D" id="3.40.50.920">
    <property type="match status" value="1"/>
</dbReference>
<reference evidence="5 6" key="1">
    <citation type="submission" date="2019-03" db="EMBL/GenBank/DDBJ databases">
        <title>Metabolic potential of uncultured bacteria and archaea associated with petroleum seepage in deep-sea sediments.</title>
        <authorList>
            <person name="Dong X."/>
            <person name="Hubert C."/>
        </authorList>
    </citation>
    <scope>NUCLEOTIDE SEQUENCE [LARGE SCALE GENOMIC DNA]</scope>
    <source>
        <strain evidence="5">E29_bin78</strain>
    </source>
</reference>
<dbReference type="SUPFAM" id="SSF52922">
    <property type="entry name" value="TK C-terminal domain-like"/>
    <property type="match status" value="1"/>
</dbReference>
<dbReference type="FunFam" id="3.40.50.920:FF:000001">
    <property type="entry name" value="Pyruvate dehydrogenase E1 beta subunit"/>
    <property type="match status" value="1"/>
</dbReference>
<dbReference type="EMBL" id="SOJK01000169">
    <property type="protein sequence ID" value="TET45384.1"/>
    <property type="molecule type" value="Genomic_DNA"/>
</dbReference>
<dbReference type="InterPro" id="IPR033248">
    <property type="entry name" value="Transketolase_C"/>
</dbReference>
<dbReference type="CDD" id="cd07036">
    <property type="entry name" value="TPP_PYR_E1-PDHc-beta_like"/>
    <property type="match status" value="1"/>
</dbReference>
<dbReference type="SMART" id="SM00861">
    <property type="entry name" value="Transket_pyr"/>
    <property type="match status" value="1"/>
</dbReference>
<feature type="domain" description="Transketolase-like pyrimidine-binding" evidence="4">
    <location>
        <begin position="4"/>
        <end position="178"/>
    </location>
</feature>